<dbReference type="EMBL" id="JACCJC010000143">
    <property type="protein sequence ID" value="KAF6223080.1"/>
    <property type="molecule type" value="Genomic_DNA"/>
</dbReference>
<dbReference type="GeneID" id="59294961"/>
<dbReference type="InterPro" id="IPR001810">
    <property type="entry name" value="F-box_dom"/>
</dbReference>
<dbReference type="RefSeq" id="XP_037157954.1">
    <property type="nucleotide sequence ID" value="XM_037315157.1"/>
</dbReference>
<dbReference type="Gene3D" id="3.80.10.10">
    <property type="entry name" value="Ribonuclease Inhibitor"/>
    <property type="match status" value="1"/>
</dbReference>
<feature type="region of interest" description="Disordered" evidence="1">
    <location>
        <begin position="1"/>
        <end position="28"/>
    </location>
</feature>
<accession>A0A8H6CGD3</accession>
<dbReference type="Proteomes" id="UP000578531">
    <property type="component" value="Unassembled WGS sequence"/>
</dbReference>
<dbReference type="AlphaFoldDB" id="A0A8H6CGD3"/>
<gene>
    <name evidence="3" type="ORF">HO173_013336</name>
</gene>
<dbReference type="SUPFAM" id="SSF81383">
    <property type="entry name" value="F-box domain"/>
    <property type="match status" value="1"/>
</dbReference>
<dbReference type="OrthoDB" id="5422579at2759"/>
<dbReference type="PROSITE" id="PS50181">
    <property type="entry name" value="FBOX"/>
    <property type="match status" value="1"/>
</dbReference>
<feature type="domain" description="F-box" evidence="2">
    <location>
        <begin position="32"/>
        <end position="63"/>
    </location>
</feature>
<evidence type="ECO:0000256" key="1">
    <source>
        <dbReference type="SAM" id="MobiDB-lite"/>
    </source>
</evidence>
<name>A0A8H6CGD3_9LECA</name>
<sequence length="506" mass="58003">MAKNNTRHAATDLRRPKAVRKPARPSAPKSIDFPINKLPAELVHMICVYLKPTEIANLRLVSRLAAPIGLQYMVPEVHLILAKDSFEQLKTLAEHPIASKYVTSFFFEADKLGLLLRKRWEHVVAGPQFIAQVEELHMRGHPCPHASERSVRTFNREVSKMSAAPRHHYTEEQMDHAFENYCDFTYFQQGSEEAAVQEKEVVEAMKHFPHVKELTMSTQCCARIRTSRLRKTFEPAFCTCYEIDNPRNTKLEPLGLRQMRSLLLGAYHAGLKVEALHCGVVSWRILKQDTETFARMRNSVSNVKNLRLEFTTGLGKDDDYSFEELEIESCASYLEAGRLRDFVTAAPNLEHLRIGFQFNEPIWPTQLEYIVGEHHWPSLKTVELIKIATSEDELVSFCSRHASTLKSLYLSSIGLLEGDWFSAFNKMRKILTLDSMVVLGRLEGLDEGLDFEMGSEEYCPELKEGIEAYFMGPCSSDESSLDEFLDFYLPNSDDTWSEWDSSDGWW</sequence>
<proteinExistence type="predicted"/>
<protein>
    <recommendedName>
        <fullName evidence="2">F-box domain-containing protein</fullName>
    </recommendedName>
</protein>
<comment type="caution">
    <text evidence="3">The sequence shown here is derived from an EMBL/GenBank/DDBJ whole genome shotgun (WGS) entry which is preliminary data.</text>
</comment>
<evidence type="ECO:0000313" key="4">
    <source>
        <dbReference type="Proteomes" id="UP000578531"/>
    </source>
</evidence>
<evidence type="ECO:0000259" key="2">
    <source>
        <dbReference type="PROSITE" id="PS50181"/>
    </source>
</evidence>
<evidence type="ECO:0000313" key="3">
    <source>
        <dbReference type="EMBL" id="KAF6223080.1"/>
    </source>
</evidence>
<dbReference type="InterPro" id="IPR036047">
    <property type="entry name" value="F-box-like_dom_sf"/>
</dbReference>
<reference evidence="3 4" key="1">
    <citation type="journal article" date="2020" name="Genomics">
        <title>Complete, high-quality genomes from long-read metagenomic sequencing of two wolf lichen thalli reveals enigmatic genome architecture.</title>
        <authorList>
            <person name="McKenzie S.K."/>
            <person name="Walston R.F."/>
            <person name="Allen J.L."/>
        </authorList>
    </citation>
    <scope>NUCLEOTIDE SEQUENCE [LARGE SCALE GENOMIC DNA]</scope>
    <source>
        <strain evidence="3">WasteWater2</strain>
    </source>
</reference>
<keyword evidence="4" id="KW-1185">Reference proteome</keyword>
<dbReference type="InterPro" id="IPR032675">
    <property type="entry name" value="LRR_dom_sf"/>
</dbReference>
<organism evidence="3 4">
    <name type="scientific">Letharia columbiana</name>
    <dbReference type="NCBI Taxonomy" id="112416"/>
    <lineage>
        <taxon>Eukaryota</taxon>
        <taxon>Fungi</taxon>
        <taxon>Dikarya</taxon>
        <taxon>Ascomycota</taxon>
        <taxon>Pezizomycotina</taxon>
        <taxon>Lecanoromycetes</taxon>
        <taxon>OSLEUM clade</taxon>
        <taxon>Lecanoromycetidae</taxon>
        <taxon>Lecanorales</taxon>
        <taxon>Lecanorineae</taxon>
        <taxon>Parmeliaceae</taxon>
        <taxon>Letharia</taxon>
    </lineage>
</organism>